<dbReference type="Gene3D" id="3.40.50.150">
    <property type="entry name" value="Vaccinia Virus protein VP39"/>
    <property type="match status" value="1"/>
</dbReference>
<dbReference type="AlphaFoldDB" id="X0YD42"/>
<organism evidence="4">
    <name type="scientific">marine sediment metagenome</name>
    <dbReference type="NCBI Taxonomy" id="412755"/>
    <lineage>
        <taxon>unclassified sequences</taxon>
        <taxon>metagenomes</taxon>
        <taxon>ecological metagenomes</taxon>
    </lineage>
</organism>
<dbReference type="EMBL" id="BART01007041">
    <property type="protein sequence ID" value="GAG53779.1"/>
    <property type="molecule type" value="Genomic_DNA"/>
</dbReference>
<dbReference type="GO" id="GO:0032259">
    <property type="term" value="P:methylation"/>
    <property type="evidence" value="ECO:0007669"/>
    <property type="project" value="UniProtKB-KW"/>
</dbReference>
<keyword evidence="3" id="KW-0949">S-adenosyl-L-methionine</keyword>
<name>X0YD42_9ZZZZ</name>
<protein>
    <recommendedName>
        <fullName evidence="5">DNA (cytosine-5-)-methyltransferase</fullName>
    </recommendedName>
</protein>
<evidence type="ECO:0000313" key="4">
    <source>
        <dbReference type="EMBL" id="GAG53779.1"/>
    </source>
</evidence>
<evidence type="ECO:0000256" key="1">
    <source>
        <dbReference type="ARBA" id="ARBA00022603"/>
    </source>
</evidence>
<proteinExistence type="predicted"/>
<comment type="caution">
    <text evidence="4">The sequence shown here is derived from an EMBL/GenBank/DDBJ whole genome shotgun (WGS) entry which is preliminary data.</text>
</comment>
<evidence type="ECO:0000256" key="2">
    <source>
        <dbReference type="ARBA" id="ARBA00022679"/>
    </source>
</evidence>
<evidence type="ECO:0000256" key="3">
    <source>
        <dbReference type="ARBA" id="ARBA00022691"/>
    </source>
</evidence>
<keyword evidence="2" id="KW-0808">Transferase</keyword>
<dbReference type="SUPFAM" id="SSF53335">
    <property type="entry name" value="S-adenosyl-L-methionine-dependent methyltransferases"/>
    <property type="match status" value="1"/>
</dbReference>
<gene>
    <name evidence="4" type="ORF">S01H4_16078</name>
</gene>
<accession>X0YD42</accession>
<evidence type="ECO:0008006" key="5">
    <source>
        <dbReference type="Google" id="ProtNLM"/>
    </source>
</evidence>
<sequence length="159" mass="17937">MKVLDLFSGLGGFSEAFLVAGDEVCRVENNPLLSEVPCTSIEDVKAMRDRLLEYKISGQPIRQIDLVVASPPCLEFSLAFNAPRSVAGRNGKEHNPSMELIQVTLEIIQIIRPRWWVIEQEAMTTDAEGNAWITKRINLQKGLMHNLVQVDFFEDAYMT</sequence>
<dbReference type="PROSITE" id="PS00094">
    <property type="entry name" value="C5_MTASE_1"/>
    <property type="match status" value="1"/>
</dbReference>
<dbReference type="InterPro" id="IPR018117">
    <property type="entry name" value="C5_DNA_meth_AS"/>
</dbReference>
<reference evidence="4" key="1">
    <citation type="journal article" date="2014" name="Front. Microbiol.">
        <title>High frequency of phylogenetically diverse reductive dehalogenase-homologous genes in deep subseafloor sedimentary metagenomes.</title>
        <authorList>
            <person name="Kawai M."/>
            <person name="Futagami T."/>
            <person name="Toyoda A."/>
            <person name="Takaki Y."/>
            <person name="Nishi S."/>
            <person name="Hori S."/>
            <person name="Arai W."/>
            <person name="Tsubouchi T."/>
            <person name="Morono Y."/>
            <person name="Uchiyama I."/>
            <person name="Ito T."/>
            <person name="Fujiyama A."/>
            <person name="Inagaki F."/>
            <person name="Takami H."/>
        </authorList>
    </citation>
    <scope>NUCLEOTIDE SEQUENCE</scope>
    <source>
        <strain evidence="4">Expedition CK06-06</strain>
    </source>
</reference>
<feature type="non-terminal residue" evidence="4">
    <location>
        <position position="159"/>
    </location>
</feature>
<dbReference type="GO" id="GO:0008168">
    <property type="term" value="F:methyltransferase activity"/>
    <property type="evidence" value="ECO:0007669"/>
    <property type="project" value="UniProtKB-KW"/>
</dbReference>
<dbReference type="Pfam" id="PF00145">
    <property type="entry name" value="DNA_methylase"/>
    <property type="match status" value="1"/>
</dbReference>
<dbReference type="InterPro" id="IPR001525">
    <property type="entry name" value="C5_MeTfrase"/>
</dbReference>
<dbReference type="InterPro" id="IPR029063">
    <property type="entry name" value="SAM-dependent_MTases_sf"/>
</dbReference>
<keyword evidence="1" id="KW-0489">Methyltransferase</keyword>